<keyword evidence="1" id="KW-0812">Transmembrane</keyword>
<sequence length="361" mass="41862">MDLKKLKHYWIFLLTLLSYGIGVIIHFIAQYNGNKPQSGREVLVNAFQKFPTIKTIINTTNEEEDNTISKFEKPNNLFYFVQITDIHMDKGKYLGYIVGTVENEWQLYQKIIEETGVIHKNNGTFLWDMRGNHDCFMVPDWTSEYNYFNRYSKTKSRGFSFQYETSYGTYSFIGIDGCPILTAACPFFGIIDEVTLDMYSEFMDKAKANPNNKHNFVFSHYTKGSAKFGKSSSGKTWEDYTKDISLFMTGHLHNLGGNKMYTYHKDYLEMELNDLKLHGKYRIVSIDNDIVSISDNVLPLPELPYDFKTSNIDDLIQHPPLVFNQNIPPIVHITSPKDSHFIIQNNNKEPIKESLDSGYIR</sequence>
<accession>A0A1Y1WZA3</accession>
<feature type="transmembrane region" description="Helical" evidence="1">
    <location>
        <begin position="9"/>
        <end position="29"/>
    </location>
</feature>
<comment type="caution">
    <text evidence="2">The sequence shown here is derived from an EMBL/GenBank/DDBJ whole genome shotgun (WGS) entry which is preliminary data.</text>
</comment>
<dbReference type="Proteomes" id="UP000193944">
    <property type="component" value="Unassembled WGS sequence"/>
</dbReference>
<dbReference type="STRING" id="1754192.A0A1Y1WZA3"/>
<keyword evidence="1" id="KW-1133">Transmembrane helix</keyword>
<evidence type="ECO:0000313" key="3">
    <source>
        <dbReference type="Proteomes" id="UP000193944"/>
    </source>
</evidence>
<dbReference type="EMBL" id="MCFG01000194">
    <property type="protein sequence ID" value="ORX78891.1"/>
    <property type="molecule type" value="Genomic_DNA"/>
</dbReference>
<gene>
    <name evidence="2" type="ORF">BCR32DRAFT_269806</name>
</gene>
<feature type="non-terminal residue" evidence="2">
    <location>
        <position position="361"/>
    </location>
</feature>
<dbReference type="PANTHER" id="PTHR14795">
    <property type="entry name" value="HELICASE RELATED"/>
    <property type="match status" value="1"/>
</dbReference>
<dbReference type="SUPFAM" id="SSF56300">
    <property type="entry name" value="Metallo-dependent phosphatases"/>
    <property type="match status" value="1"/>
</dbReference>
<reference evidence="2 3" key="1">
    <citation type="submission" date="2016-08" db="EMBL/GenBank/DDBJ databases">
        <title>A Parts List for Fungal Cellulosomes Revealed by Comparative Genomics.</title>
        <authorList>
            <consortium name="DOE Joint Genome Institute"/>
            <person name="Haitjema C.H."/>
            <person name="Gilmore S.P."/>
            <person name="Henske J.K."/>
            <person name="Solomon K.V."/>
            <person name="De Groot R."/>
            <person name="Kuo A."/>
            <person name="Mondo S.J."/>
            <person name="Salamov A.A."/>
            <person name="Labutti K."/>
            <person name="Zhao Z."/>
            <person name="Chiniquy J."/>
            <person name="Barry K."/>
            <person name="Brewer H.M."/>
            <person name="Purvine S.O."/>
            <person name="Wright A.T."/>
            <person name="Boxma B."/>
            <person name="Van Alen T."/>
            <person name="Hackstein J.H."/>
            <person name="Baker S.E."/>
            <person name="Grigoriev I.V."/>
            <person name="O'Malley M.A."/>
        </authorList>
    </citation>
    <scope>NUCLEOTIDE SEQUENCE [LARGE SCALE GENOMIC DNA]</scope>
    <source>
        <strain evidence="2 3">S4</strain>
    </source>
</reference>
<dbReference type="Gene3D" id="3.60.21.10">
    <property type="match status" value="1"/>
</dbReference>
<proteinExistence type="predicted"/>
<evidence type="ECO:0008006" key="4">
    <source>
        <dbReference type="Google" id="ProtNLM"/>
    </source>
</evidence>
<organism evidence="2 3">
    <name type="scientific">Anaeromyces robustus</name>
    <dbReference type="NCBI Taxonomy" id="1754192"/>
    <lineage>
        <taxon>Eukaryota</taxon>
        <taxon>Fungi</taxon>
        <taxon>Fungi incertae sedis</taxon>
        <taxon>Chytridiomycota</taxon>
        <taxon>Chytridiomycota incertae sedis</taxon>
        <taxon>Neocallimastigomycetes</taxon>
        <taxon>Neocallimastigales</taxon>
        <taxon>Neocallimastigaceae</taxon>
        <taxon>Anaeromyces</taxon>
    </lineage>
</organism>
<evidence type="ECO:0000313" key="2">
    <source>
        <dbReference type="EMBL" id="ORX78891.1"/>
    </source>
</evidence>
<keyword evidence="3" id="KW-1185">Reference proteome</keyword>
<keyword evidence="1" id="KW-0472">Membrane</keyword>
<dbReference type="PANTHER" id="PTHR14795:SF0">
    <property type="entry name" value="TRANSMEMBRANE PROTEIN 62"/>
    <property type="match status" value="1"/>
</dbReference>
<evidence type="ECO:0000256" key="1">
    <source>
        <dbReference type="SAM" id="Phobius"/>
    </source>
</evidence>
<name>A0A1Y1WZA3_9FUNG</name>
<dbReference type="InterPro" id="IPR029052">
    <property type="entry name" value="Metallo-depent_PP-like"/>
</dbReference>
<dbReference type="OrthoDB" id="45365at2759"/>
<dbReference type="AlphaFoldDB" id="A0A1Y1WZA3"/>
<protein>
    <recommendedName>
        <fullName evidence="4">Calcineurin-like phosphoesterase domain-containing protein</fullName>
    </recommendedName>
</protein>
<reference evidence="2 3" key="2">
    <citation type="submission" date="2016-08" db="EMBL/GenBank/DDBJ databases">
        <title>Pervasive Adenine N6-methylation of Active Genes in Fungi.</title>
        <authorList>
            <consortium name="DOE Joint Genome Institute"/>
            <person name="Mondo S.J."/>
            <person name="Dannebaum R.O."/>
            <person name="Kuo R.C."/>
            <person name="Labutti K."/>
            <person name="Haridas S."/>
            <person name="Kuo A."/>
            <person name="Salamov A."/>
            <person name="Ahrendt S.R."/>
            <person name="Lipzen A."/>
            <person name="Sullivan W."/>
            <person name="Andreopoulos W.B."/>
            <person name="Clum A."/>
            <person name="Lindquist E."/>
            <person name="Daum C."/>
            <person name="Ramamoorthy G.K."/>
            <person name="Gryganskyi A."/>
            <person name="Culley D."/>
            <person name="Magnuson J.K."/>
            <person name="James T.Y."/>
            <person name="O'Malley M.A."/>
            <person name="Stajich J.E."/>
            <person name="Spatafora J.W."/>
            <person name="Visel A."/>
            <person name="Grigoriev I.V."/>
        </authorList>
    </citation>
    <scope>NUCLEOTIDE SEQUENCE [LARGE SCALE GENOMIC DNA]</scope>
    <source>
        <strain evidence="2 3">S4</strain>
    </source>
</reference>